<dbReference type="InterPro" id="IPR011330">
    <property type="entry name" value="Glyco_hydro/deAcase_b/a-brl"/>
</dbReference>
<reference evidence="6 9" key="2">
    <citation type="journal article" date="2018" name="Int. J. Syst. Evol. Microbiol.">
        <title>Pseudooceanicola lipolyticus sp. nov., a marine alphaproteobacterium, reclassification of Oceanicola flagellatus as Pseudooceanicola flagellatus comb. nov. and emended description of the genus Pseudooceanicola.</title>
        <authorList>
            <person name="Huang M.-M."/>
            <person name="Guo L.-L."/>
            <person name="Wu Y.-H."/>
            <person name="Lai Q.-L."/>
            <person name="Shao Z.-Z."/>
            <person name="Wang C.-S."/>
            <person name="Wu M."/>
            <person name="Xu X.-W."/>
        </authorList>
    </citation>
    <scope>NUCLEOTIDE SEQUENCE [LARGE SCALE GENOMIC DNA]</scope>
    <source>
        <strain evidence="6 9">Ar-45</strain>
    </source>
</reference>
<gene>
    <name evidence="6" type="ORF">CVM39_04650</name>
    <name evidence="7" type="ORF">SAMN06297129_3578</name>
</gene>
<proteinExistence type="inferred from homology"/>
<organism evidence="7 8">
    <name type="scientific">Pseudooceanicola antarcticus</name>
    <dbReference type="NCBI Taxonomy" id="1247613"/>
    <lineage>
        <taxon>Bacteria</taxon>
        <taxon>Pseudomonadati</taxon>
        <taxon>Pseudomonadota</taxon>
        <taxon>Alphaproteobacteria</taxon>
        <taxon>Rhodobacterales</taxon>
        <taxon>Paracoccaceae</taxon>
        <taxon>Pseudooceanicola</taxon>
    </lineage>
</organism>
<evidence type="ECO:0000313" key="8">
    <source>
        <dbReference type="Proteomes" id="UP000231655"/>
    </source>
</evidence>
<dbReference type="OrthoDB" id="9787041at2"/>
<evidence type="ECO:0000256" key="3">
    <source>
        <dbReference type="ARBA" id="ARBA00020071"/>
    </source>
</evidence>
<dbReference type="SUPFAM" id="SSF88713">
    <property type="entry name" value="Glycoside hydrolase/deacetylase"/>
    <property type="match status" value="1"/>
</dbReference>
<sequence length="309" mass="34331">MTAAATLAARDFLRPADQPAAGRWPGGARIAVSFVLNFEEGAELSIADGDERNEPVYEVREEVFGAPDPCMNSHYEYGPRAGFDRILSLLEAHDVRATISTCARAAERVPSLIAGAAERDHEIACHGYRWESHSGMEAAEEARVIARTYDSLTRIAGRAPVGWHTRSASSVHTRRLLREHGGFLYDSDAYNDDLPYVLSGQGAPHVVLPYSFDTNDMRFSPGGGFVFADDFTRYCADAFDWLWREGAERPRMMSVGLHQRIIGRPGRIAGLEKLLKHMRSRGDVWFATRAEIAHEWRSVAGLPRWTAAA</sequence>
<evidence type="ECO:0000256" key="2">
    <source>
        <dbReference type="ARBA" id="ARBA00010973"/>
    </source>
</evidence>
<comment type="function">
    <text evidence="1">Is involved in generating a small heat-stable compound (Nod), an acylated oligomer of N-acetylglucosamine, that stimulates mitosis in various plant protoplasts.</text>
</comment>
<dbReference type="Proteomes" id="UP000231702">
    <property type="component" value="Unassembled WGS sequence"/>
</dbReference>
<name>A0A285JEW8_9RHOB</name>
<accession>A0A285JEW8</accession>
<evidence type="ECO:0000313" key="9">
    <source>
        <dbReference type="Proteomes" id="UP000231702"/>
    </source>
</evidence>
<dbReference type="InterPro" id="IPR002509">
    <property type="entry name" value="NODB_dom"/>
</dbReference>
<comment type="similarity">
    <text evidence="2">Belongs to the polysaccharide deacetylase family.</text>
</comment>
<evidence type="ECO:0000259" key="5">
    <source>
        <dbReference type="PROSITE" id="PS51677"/>
    </source>
</evidence>
<reference evidence="7 8" key="1">
    <citation type="submission" date="2017-09" db="EMBL/GenBank/DDBJ databases">
        <authorList>
            <person name="Ehlers B."/>
            <person name="Leendertz F.H."/>
        </authorList>
    </citation>
    <scope>NUCLEOTIDE SEQUENCE [LARGE SCALE GENOMIC DNA]</scope>
    <source>
        <strain evidence="7 8">CGMCC 1.12662</strain>
    </source>
</reference>
<dbReference type="PANTHER" id="PTHR43123:SF1">
    <property type="entry name" value="POLYSACCHARIDE DEACETYLASE-RELATED"/>
    <property type="match status" value="1"/>
</dbReference>
<dbReference type="PANTHER" id="PTHR43123">
    <property type="entry name" value="POLYSACCHARIDE DEACETYLASE-RELATED"/>
    <property type="match status" value="1"/>
</dbReference>
<dbReference type="PROSITE" id="PS51677">
    <property type="entry name" value="NODB"/>
    <property type="match status" value="1"/>
</dbReference>
<evidence type="ECO:0000256" key="4">
    <source>
        <dbReference type="ARBA" id="ARBA00032976"/>
    </source>
</evidence>
<evidence type="ECO:0000256" key="1">
    <source>
        <dbReference type="ARBA" id="ARBA00003236"/>
    </source>
</evidence>
<evidence type="ECO:0000313" key="7">
    <source>
        <dbReference type="EMBL" id="SNY58623.1"/>
    </source>
</evidence>
<feature type="domain" description="NodB homology" evidence="5">
    <location>
        <begin position="69"/>
        <end position="287"/>
    </location>
</feature>
<dbReference type="AlphaFoldDB" id="A0A285JEW8"/>
<dbReference type="GO" id="GO:0016810">
    <property type="term" value="F:hydrolase activity, acting on carbon-nitrogen (but not peptide) bonds"/>
    <property type="evidence" value="ECO:0007669"/>
    <property type="project" value="InterPro"/>
</dbReference>
<dbReference type="Pfam" id="PF01522">
    <property type="entry name" value="Polysacc_deac_1"/>
    <property type="match status" value="1"/>
</dbReference>
<keyword evidence="9" id="KW-1185">Reference proteome</keyword>
<dbReference type="EMBL" id="PGTD01000011">
    <property type="protein sequence ID" value="PJE31084.1"/>
    <property type="molecule type" value="Genomic_DNA"/>
</dbReference>
<dbReference type="Gene3D" id="3.20.20.370">
    <property type="entry name" value="Glycoside hydrolase/deacetylase"/>
    <property type="match status" value="1"/>
</dbReference>
<dbReference type="Proteomes" id="UP000231655">
    <property type="component" value="Unassembled WGS sequence"/>
</dbReference>
<dbReference type="EMBL" id="OBEA01000008">
    <property type="protein sequence ID" value="SNY58623.1"/>
    <property type="molecule type" value="Genomic_DNA"/>
</dbReference>
<evidence type="ECO:0000313" key="6">
    <source>
        <dbReference type="EMBL" id="PJE31084.1"/>
    </source>
</evidence>
<dbReference type="GO" id="GO:0005975">
    <property type="term" value="P:carbohydrate metabolic process"/>
    <property type="evidence" value="ECO:0007669"/>
    <property type="project" value="InterPro"/>
</dbReference>
<protein>
    <recommendedName>
        <fullName evidence="3">Chitooligosaccharide deacetylase</fullName>
    </recommendedName>
    <alternativeName>
        <fullName evidence="4">Nodulation protein B</fullName>
    </alternativeName>
</protein>
<dbReference type="RefSeq" id="WP_097147270.1">
    <property type="nucleotide sequence ID" value="NZ_OBEA01000008.1"/>
</dbReference>